<reference evidence="1 2" key="1">
    <citation type="journal article" date="2019" name="Commun. Biol.">
        <title>The bagworm genome reveals a unique fibroin gene that provides high tensile strength.</title>
        <authorList>
            <person name="Kono N."/>
            <person name="Nakamura H."/>
            <person name="Ohtoshi R."/>
            <person name="Tomita M."/>
            <person name="Numata K."/>
            <person name="Arakawa K."/>
        </authorList>
    </citation>
    <scope>NUCLEOTIDE SEQUENCE [LARGE SCALE GENOMIC DNA]</scope>
</reference>
<proteinExistence type="predicted"/>
<dbReference type="OrthoDB" id="550577at2759"/>
<comment type="caution">
    <text evidence="1">The sequence shown here is derived from an EMBL/GenBank/DDBJ whole genome shotgun (WGS) entry which is preliminary data.</text>
</comment>
<organism evidence="1 2">
    <name type="scientific">Eumeta variegata</name>
    <name type="common">Bagworm moth</name>
    <name type="synonym">Eumeta japonica</name>
    <dbReference type="NCBI Taxonomy" id="151549"/>
    <lineage>
        <taxon>Eukaryota</taxon>
        <taxon>Metazoa</taxon>
        <taxon>Ecdysozoa</taxon>
        <taxon>Arthropoda</taxon>
        <taxon>Hexapoda</taxon>
        <taxon>Insecta</taxon>
        <taxon>Pterygota</taxon>
        <taxon>Neoptera</taxon>
        <taxon>Endopterygota</taxon>
        <taxon>Lepidoptera</taxon>
        <taxon>Glossata</taxon>
        <taxon>Ditrysia</taxon>
        <taxon>Tineoidea</taxon>
        <taxon>Psychidae</taxon>
        <taxon>Oiketicinae</taxon>
        <taxon>Eumeta</taxon>
    </lineage>
</organism>
<gene>
    <name evidence="1" type="ORF">EVAR_95793_1</name>
</gene>
<sequence>MFEELWFGFWHSLDATHFGQLARSRNTRTLFVLSGHMSASPMTPDNARRRPTIPCLYIRVPHPAGVRSDIFGETECFRWLFVSS</sequence>
<name>A0A4C1W3L2_EUMVA</name>
<accession>A0A4C1W3L2</accession>
<dbReference type="AlphaFoldDB" id="A0A4C1W3L2"/>
<keyword evidence="2" id="KW-1185">Reference proteome</keyword>
<protein>
    <submittedName>
        <fullName evidence="1">Uncharacterized protein</fullName>
    </submittedName>
</protein>
<evidence type="ECO:0000313" key="2">
    <source>
        <dbReference type="Proteomes" id="UP000299102"/>
    </source>
</evidence>
<dbReference type="Proteomes" id="UP000299102">
    <property type="component" value="Unassembled WGS sequence"/>
</dbReference>
<dbReference type="EMBL" id="BGZK01000465">
    <property type="protein sequence ID" value="GBP45142.1"/>
    <property type="molecule type" value="Genomic_DNA"/>
</dbReference>
<evidence type="ECO:0000313" key="1">
    <source>
        <dbReference type="EMBL" id="GBP45142.1"/>
    </source>
</evidence>